<keyword evidence="4 7" id="KW-0520">NAD</keyword>
<dbReference type="NCBIfam" id="NF003993">
    <property type="entry name" value="PRK05472.2-2"/>
    <property type="match status" value="1"/>
</dbReference>
<gene>
    <name evidence="7 9" type="primary">rex</name>
    <name evidence="9" type="ORF">GCM10007100_02880</name>
</gene>
<accession>A0A918TCY9</accession>
<feature type="binding site" evidence="7">
    <location>
        <begin position="108"/>
        <end position="113"/>
    </location>
    <ligand>
        <name>NAD(+)</name>
        <dbReference type="ChEBI" id="CHEBI:57540"/>
    </ligand>
</feature>
<comment type="subcellular location">
    <subcellularLocation>
        <location evidence="7">Cytoplasm</location>
    </subcellularLocation>
</comment>
<keyword evidence="1 7" id="KW-0963">Cytoplasm</keyword>
<organism evidence="9 10">
    <name type="scientific">Roseibacillus persicicus</name>
    <dbReference type="NCBI Taxonomy" id="454148"/>
    <lineage>
        <taxon>Bacteria</taxon>
        <taxon>Pseudomonadati</taxon>
        <taxon>Verrucomicrobiota</taxon>
        <taxon>Verrucomicrobiia</taxon>
        <taxon>Verrucomicrobiales</taxon>
        <taxon>Verrucomicrobiaceae</taxon>
        <taxon>Roseibacillus</taxon>
    </lineage>
</organism>
<evidence type="ECO:0000256" key="4">
    <source>
        <dbReference type="ARBA" id="ARBA00023027"/>
    </source>
</evidence>
<dbReference type="InterPro" id="IPR036390">
    <property type="entry name" value="WH_DNA-bd_sf"/>
</dbReference>
<keyword evidence="5 7" id="KW-0238">DNA-binding</keyword>
<protein>
    <recommendedName>
        <fullName evidence="7">Redox-sensing transcriptional repressor Rex</fullName>
    </recommendedName>
</protein>
<dbReference type="SMART" id="SM00881">
    <property type="entry name" value="CoA_binding"/>
    <property type="match status" value="1"/>
</dbReference>
<keyword evidence="3 7" id="KW-0805">Transcription regulation</keyword>
<dbReference type="AlphaFoldDB" id="A0A918TCY9"/>
<dbReference type="InterPro" id="IPR009718">
    <property type="entry name" value="Rex_DNA-bd_C_dom"/>
</dbReference>
<dbReference type="InterPro" id="IPR022876">
    <property type="entry name" value="Tscrpt_rep_Rex"/>
</dbReference>
<dbReference type="Pfam" id="PF06971">
    <property type="entry name" value="Put_DNA-bind_N"/>
    <property type="match status" value="1"/>
</dbReference>
<dbReference type="InterPro" id="IPR036388">
    <property type="entry name" value="WH-like_DNA-bd_sf"/>
</dbReference>
<dbReference type="Pfam" id="PF02629">
    <property type="entry name" value="CoA_binding"/>
    <property type="match status" value="1"/>
</dbReference>
<evidence type="ECO:0000256" key="2">
    <source>
        <dbReference type="ARBA" id="ARBA00022491"/>
    </source>
</evidence>
<dbReference type="NCBIfam" id="NF003992">
    <property type="entry name" value="PRK05472.2-1"/>
    <property type="match status" value="1"/>
</dbReference>
<dbReference type="Gene3D" id="3.40.50.720">
    <property type="entry name" value="NAD(P)-binding Rossmann-like Domain"/>
    <property type="match status" value="1"/>
</dbReference>
<dbReference type="InterPro" id="IPR003781">
    <property type="entry name" value="CoA-bd"/>
</dbReference>
<keyword evidence="10" id="KW-1185">Reference proteome</keyword>
<evidence type="ECO:0000313" key="10">
    <source>
        <dbReference type="Proteomes" id="UP000644507"/>
    </source>
</evidence>
<keyword evidence="2 7" id="KW-0678">Repressor</keyword>
<feature type="DNA-binding region" description="H-T-H motif" evidence="7">
    <location>
        <begin position="34"/>
        <end position="73"/>
    </location>
</feature>
<evidence type="ECO:0000256" key="1">
    <source>
        <dbReference type="ARBA" id="ARBA00022490"/>
    </source>
</evidence>
<dbReference type="SUPFAM" id="SSF51735">
    <property type="entry name" value="NAD(P)-binding Rossmann-fold domains"/>
    <property type="match status" value="1"/>
</dbReference>
<name>A0A918TCY9_9BACT</name>
<dbReference type="EMBL" id="BMXI01000001">
    <property type="protein sequence ID" value="GHC41514.1"/>
    <property type="molecule type" value="Genomic_DNA"/>
</dbReference>
<reference evidence="9" key="1">
    <citation type="journal article" date="2014" name="Int. J. Syst. Evol. Microbiol.">
        <title>Complete genome sequence of Corynebacterium casei LMG S-19264T (=DSM 44701T), isolated from a smear-ripened cheese.</title>
        <authorList>
            <consortium name="US DOE Joint Genome Institute (JGI-PGF)"/>
            <person name="Walter F."/>
            <person name="Albersmeier A."/>
            <person name="Kalinowski J."/>
            <person name="Ruckert C."/>
        </authorList>
    </citation>
    <scope>NUCLEOTIDE SEQUENCE</scope>
    <source>
        <strain evidence="9">KCTC 12988</strain>
    </source>
</reference>
<comment type="similarity">
    <text evidence="7">Belongs to the transcriptional regulatory Rex family.</text>
</comment>
<comment type="caution">
    <text evidence="9">The sequence shown here is derived from an EMBL/GenBank/DDBJ whole genome shotgun (WGS) entry which is preliminary data.</text>
</comment>
<keyword evidence="6 7" id="KW-0804">Transcription</keyword>
<dbReference type="InterPro" id="IPR036291">
    <property type="entry name" value="NAD(P)-bd_dom_sf"/>
</dbReference>
<proteinExistence type="inferred from homology"/>
<evidence type="ECO:0000259" key="8">
    <source>
        <dbReference type="SMART" id="SM00881"/>
    </source>
</evidence>
<dbReference type="GO" id="GO:0005737">
    <property type="term" value="C:cytoplasm"/>
    <property type="evidence" value="ECO:0007669"/>
    <property type="project" value="UniProtKB-SubCell"/>
</dbReference>
<evidence type="ECO:0000256" key="6">
    <source>
        <dbReference type="ARBA" id="ARBA00023163"/>
    </source>
</evidence>
<dbReference type="NCBIfam" id="NF003996">
    <property type="entry name" value="PRK05472.2-5"/>
    <property type="match status" value="1"/>
</dbReference>
<dbReference type="GO" id="GO:0051775">
    <property type="term" value="P:response to redox state"/>
    <property type="evidence" value="ECO:0007669"/>
    <property type="project" value="InterPro"/>
</dbReference>
<dbReference type="Gene3D" id="1.10.10.10">
    <property type="entry name" value="Winged helix-like DNA-binding domain superfamily/Winged helix DNA-binding domain"/>
    <property type="match status" value="1"/>
</dbReference>
<evidence type="ECO:0000256" key="3">
    <source>
        <dbReference type="ARBA" id="ARBA00023015"/>
    </source>
</evidence>
<comment type="subunit">
    <text evidence="7">Homodimer.</text>
</comment>
<dbReference type="NCBIfam" id="NF003989">
    <property type="entry name" value="PRK05472.1-3"/>
    <property type="match status" value="1"/>
</dbReference>
<dbReference type="GO" id="GO:0003700">
    <property type="term" value="F:DNA-binding transcription factor activity"/>
    <property type="evidence" value="ECO:0007669"/>
    <property type="project" value="UniProtKB-UniRule"/>
</dbReference>
<comment type="function">
    <text evidence="7">Modulates transcription in response to changes in cellular NADH/NAD(+) redox state.</text>
</comment>
<dbReference type="PANTHER" id="PTHR35786:SF1">
    <property type="entry name" value="REDOX-SENSING TRANSCRIPTIONAL REPRESSOR REX 1"/>
    <property type="match status" value="1"/>
</dbReference>
<dbReference type="InterPro" id="IPR058236">
    <property type="entry name" value="Rex_actinobacterial-type"/>
</dbReference>
<dbReference type="SUPFAM" id="SSF46785">
    <property type="entry name" value="Winged helix' DNA-binding domain"/>
    <property type="match status" value="1"/>
</dbReference>
<sequence length="231" mass="25545">MFLDKTGNRRLVKFVEIDREKAGIPKKTIYRLSLYHRCLFKLTENGLETVSSSALAKAAGVKASQLRRDLSHVGQFGTRGLGYQVEELRMAIREVLGREHLQPVILVGAGNLGCALLRYGGFQKEGFEVIAAFDAVPEAVMKRDIGVPLFNSEKLDSFIVKNKVKLAILCVPAEKAQEVANDLVLSGVQGILNFSPTVLQVPEKVTVNNVDLALELENLSFFIDRDGEEEE</sequence>
<dbReference type="NCBIfam" id="NF003994">
    <property type="entry name" value="PRK05472.2-3"/>
    <property type="match status" value="1"/>
</dbReference>
<dbReference type="PANTHER" id="PTHR35786">
    <property type="entry name" value="REDOX-SENSING TRANSCRIPTIONAL REPRESSOR REX"/>
    <property type="match status" value="1"/>
</dbReference>
<evidence type="ECO:0000313" key="9">
    <source>
        <dbReference type="EMBL" id="GHC41514.1"/>
    </source>
</evidence>
<dbReference type="GO" id="GO:0003677">
    <property type="term" value="F:DNA binding"/>
    <property type="evidence" value="ECO:0007669"/>
    <property type="project" value="UniProtKB-UniRule"/>
</dbReference>
<dbReference type="HAMAP" id="MF_01131">
    <property type="entry name" value="Rex"/>
    <property type="match status" value="1"/>
</dbReference>
<evidence type="ECO:0000256" key="7">
    <source>
        <dbReference type="HAMAP-Rule" id="MF_01131"/>
    </source>
</evidence>
<feature type="domain" description="CoA-binding" evidence="8">
    <location>
        <begin position="97"/>
        <end position="198"/>
    </location>
</feature>
<dbReference type="NCBIfam" id="NF003995">
    <property type="entry name" value="PRK05472.2-4"/>
    <property type="match status" value="1"/>
</dbReference>
<dbReference type="GO" id="GO:0045892">
    <property type="term" value="P:negative regulation of DNA-templated transcription"/>
    <property type="evidence" value="ECO:0007669"/>
    <property type="project" value="InterPro"/>
</dbReference>
<reference evidence="9" key="2">
    <citation type="submission" date="2020-09" db="EMBL/GenBank/DDBJ databases">
        <authorList>
            <person name="Sun Q."/>
            <person name="Kim S."/>
        </authorList>
    </citation>
    <scope>NUCLEOTIDE SEQUENCE</scope>
    <source>
        <strain evidence="9">KCTC 12988</strain>
    </source>
</reference>
<dbReference type="Proteomes" id="UP000644507">
    <property type="component" value="Unassembled WGS sequence"/>
</dbReference>
<evidence type="ECO:0000256" key="5">
    <source>
        <dbReference type="ARBA" id="ARBA00023125"/>
    </source>
</evidence>